<dbReference type="SUPFAM" id="SSF48371">
    <property type="entry name" value="ARM repeat"/>
    <property type="match status" value="1"/>
</dbReference>
<gene>
    <name evidence="1" type="ORF">H8S67_09880</name>
</gene>
<organism evidence="1 2">
    <name type="scientific">Bacteroides difficilis</name>
    <dbReference type="NCBI Taxonomy" id="2763021"/>
    <lineage>
        <taxon>Bacteria</taxon>
        <taxon>Pseudomonadati</taxon>
        <taxon>Bacteroidota</taxon>
        <taxon>Bacteroidia</taxon>
        <taxon>Bacteroidales</taxon>
        <taxon>Bacteroidaceae</taxon>
        <taxon>Bacteroides</taxon>
    </lineage>
</organism>
<sequence>MTEEEKLSIKEQFNCIVKDGIVPVLKSAGFKKKGNNFHAHVGELDWCINIQTDRWGFDDYSNTWQFTINVGVTWGDYAMCLFNEVCDFPLENSCPIRTRIGNFIGKEDYWFILHPNQDCSPIKDLICSILQNRVLPLLKQHQCLNDLWDLIEDNHSIHTFLIKLFHVRSKQKVFWATPIGLYMLCLATGKAKKAKSLRSKMEQRKANTSLLDKIQKHTNSSGIMKQTDDISRVLSTFKTLAATQVAATENGDYKKGNKAFKQIIQIIKYLKELGRVNELEALLSDSNVGVRMFAAYGLLQTSPDVAVPILKEIAQREDIHSLTAKLTLEQWESNTLIYPF</sequence>
<reference evidence="1 2" key="1">
    <citation type="submission" date="2020-08" db="EMBL/GenBank/DDBJ databases">
        <title>Genome public.</title>
        <authorList>
            <person name="Liu C."/>
            <person name="Sun Q."/>
        </authorList>
    </citation>
    <scope>NUCLEOTIDE SEQUENCE [LARGE SCALE GENOMIC DNA]</scope>
    <source>
        <strain evidence="1 2">M27</strain>
    </source>
</reference>
<accession>A0ABR7CAY9</accession>
<dbReference type="Proteomes" id="UP000600600">
    <property type="component" value="Unassembled WGS sequence"/>
</dbReference>
<dbReference type="EMBL" id="JACOOE010000004">
    <property type="protein sequence ID" value="MBC5604977.1"/>
    <property type="molecule type" value="Genomic_DNA"/>
</dbReference>
<comment type="caution">
    <text evidence="1">The sequence shown here is derived from an EMBL/GenBank/DDBJ whole genome shotgun (WGS) entry which is preliminary data.</text>
</comment>
<keyword evidence="2" id="KW-1185">Reference proteome</keyword>
<dbReference type="InterPro" id="IPR016024">
    <property type="entry name" value="ARM-type_fold"/>
</dbReference>
<dbReference type="RefSeq" id="WP_186967187.1">
    <property type="nucleotide sequence ID" value="NZ_JACOOE010000004.1"/>
</dbReference>
<protein>
    <submittedName>
        <fullName evidence="1">DUF4304 domain-containing protein</fullName>
    </submittedName>
</protein>
<proteinExistence type="predicted"/>
<evidence type="ECO:0000313" key="1">
    <source>
        <dbReference type="EMBL" id="MBC5604977.1"/>
    </source>
</evidence>
<dbReference type="InterPro" id="IPR042236">
    <property type="entry name" value="PI3K_accessory_sf"/>
</dbReference>
<name>A0ABR7CAY9_9BACE</name>
<dbReference type="Pfam" id="PF14137">
    <property type="entry name" value="DUF4304"/>
    <property type="match status" value="1"/>
</dbReference>
<evidence type="ECO:0000313" key="2">
    <source>
        <dbReference type="Proteomes" id="UP000600600"/>
    </source>
</evidence>
<dbReference type="InterPro" id="IPR025412">
    <property type="entry name" value="DUF4304"/>
</dbReference>
<dbReference type="Gene3D" id="1.25.40.70">
    <property type="entry name" value="Phosphatidylinositol 3-kinase, accessory domain (PIK)"/>
    <property type="match status" value="1"/>
</dbReference>